<accession>A0ABT9U498</accession>
<dbReference type="Proteomes" id="UP001229346">
    <property type="component" value="Unassembled WGS sequence"/>
</dbReference>
<reference evidence="5 6" key="1">
    <citation type="submission" date="2023-07" db="EMBL/GenBank/DDBJ databases">
        <title>Sorghum-associated microbial communities from plants grown in Nebraska, USA.</title>
        <authorList>
            <person name="Schachtman D."/>
        </authorList>
    </citation>
    <scope>NUCLEOTIDE SEQUENCE [LARGE SCALE GENOMIC DNA]</scope>
    <source>
        <strain evidence="5 6">CC482</strain>
    </source>
</reference>
<proteinExistence type="predicted"/>
<sequence>MIQTNYHEDPQQLHINTEKNRNYYIPFSPEQDAFAERETSHRFVLLNGSWNFRYYESFQDLENNFLEINQYNEIPVPSNWQLHGYDVP</sequence>
<dbReference type="PANTHER" id="PTHR46323">
    <property type="entry name" value="BETA-GALACTOSIDASE"/>
    <property type="match status" value="1"/>
</dbReference>
<keyword evidence="4" id="KW-0326">Glycosidase</keyword>
<evidence type="ECO:0000256" key="1">
    <source>
        <dbReference type="ARBA" id="ARBA00001412"/>
    </source>
</evidence>
<dbReference type="RefSeq" id="WP_307205806.1">
    <property type="nucleotide sequence ID" value="NZ_JAUSSU010000007.1"/>
</dbReference>
<dbReference type="EMBL" id="JAUSSU010000007">
    <property type="protein sequence ID" value="MDQ0114465.1"/>
    <property type="molecule type" value="Genomic_DNA"/>
</dbReference>
<evidence type="ECO:0000313" key="6">
    <source>
        <dbReference type="Proteomes" id="UP001229346"/>
    </source>
</evidence>
<keyword evidence="3" id="KW-0378">Hydrolase</keyword>
<dbReference type="PANTHER" id="PTHR46323:SF2">
    <property type="entry name" value="BETA-GALACTOSIDASE"/>
    <property type="match status" value="1"/>
</dbReference>
<dbReference type="Gene3D" id="2.60.120.260">
    <property type="entry name" value="Galactose-binding domain-like"/>
    <property type="match status" value="1"/>
</dbReference>
<protein>
    <recommendedName>
        <fullName evidence="2">beta-galactosidase</fullName>
        <ecNumber evidence="2">3.2.1.23</ecNumber>
    </recommendedName>
</protein>
<comment type="caution">
    <text evidence="5">The sequence shown here is derived from an EMBL/GenBank/DDBJ whole genome shotgun (WGS) entry which is preliminary data.</text>
</comment>
<evidence type="ECO:0000313" key="5">
    <source>
        <dbReference type="EMBL" id="MDQ0114465.1"/>
    </source>
</evidence>
<gene>
    <name evidence="5" type="ORF">J2T15_003920</name>
</gene>
<dbReference type="SUPFAM" id="SSF49785">
    <property type="entry name" value="Galactose-binding domain-like"/>
    <property type="match status" value="1"/>
</dbReference>
<dbReference type="EC" id="3.2.1.23" evidence="2"/>
<dbReference type="InterPro" id="IPR008979">
    <property type="entry name" value="Galactose-bd-like_sf"/>
</dbReference>
<evidence type="ECO:0000256" key="3">
    <source>
        <dbReference type="ARBA" id="ARBA00022801"/>
    </source>
</evidence>
<name>A0ABT9U498_PAEHA</name>
<keyword evidence="6" id="KW-1185">Reference proteome</keyword>
<comment type="catalytic activity">
    <reaction evidence="1">
        <text>Hydrolysis of terminal non-reducing beta-D-galactose residues in beta-D-galactosides.</text>
        <dbReference type="EC" id="3.2.1.23"/>
    </reaction>
</comment>
<evidence type="ECO:0000256" key="2">
    <source>
        <dbReference type="ARBA" id="ARBA00012756"/>
    </source>
</evidence>
<evidence type="ECO:0000256" key="4">
    <source>
        <dbReference type="ARBA" id="ARBA00023295"/>
    </source>
</evidence>
<dbReference type="InterPro" id="IPR050347">
    <property type="entry name" value="Bact_Beta-galactosidase"/>
</dbReference>
<organism evidence="5 6">
    <name type="scientific">Paenibacillus harenae</name>
    <dbReference type="NCBI Taxonomy" id="306543"/>
    <lineage>
        <taxon>Bacteria</taxon>
        <taxon>Bacillati</taxon>
        <taxon>Bacillota</taxon>
        <taxon>Bacilli</taxon>
        <taxon>Bacillales</taxon>
        <taxon>Paenibacillaceae</taxon>
        <taxon>Paenibacillus</taxon>
    </lineage>
</organism>